<comment type="similarity">
    <text evidence="1">Belongs to the short-chain dehydrogenases/reductases (SDR) family.</text>
</comment>
<proteinExistence type="inferred from homology"/>
<dbReference type="PROSITE" id="PS00061">
    <property type="entry name" value="ADH_SHORT"/>
    <property type="match status" value="1"/>
</dbReference>
<dbReference type="FunFam" id="3.40.50.720:FF:000084">
    <property type="entry name" value="Short-chain dehydrogenase reductase"/>
    <property type="match status" value="1"/>
</dbReference>
<dbReference type="PRINTS" id="PR00081">
    <property type="entry name" value="GDHRDH"/>
</dbReference>
<accession>A0AAV3TXU4</accession>
<dbReference type="RefSeq" id="WP_345416969.1">
    <property type="nucleotide sequence ID" value="NZ_AP031496.1"/>
</dbReference>
<dbReference type="InterPro" id="IPR057326">
    <property type="entry name" value="KR_dom"/>
</dbReference>
<dbReference type="InterPro" id="IPR002347">
    <property type="entry name" value="SDR_fam"/>
</dbReference>
<dbReference type="SUPFAM" id="SSF51735">
    <property type="entry name" value="NAD(P)-binding Rossmann-fold domains"/>
    <property type="match status" value="1"/>
</dbReference>
<evidence type="ECO:0000313" key="5">
    <source>
        <dbReference type="Proteomes" id="UP001409585"/>
    </source>
</evidence>
<protein>
    <submittedName>
        <fullName evidence="4">Glucose 1-dehydrogenase</fullName>
    </submittedName>
</protein>
<comment type="caution">
    <text evidence="4">The sequence shown here is derived from an EMBL/GenBank/DDBJ whole genome shotgun (WGS) entry which is preliminary data.</text>
</comment>
<dbReference type="Gene3D" id="3.40.50.720">
    <property type="entry name" value="NAD(P)-binding Rossmann-like Domain"/>
    <property type="match status" value="1"/>
</dbReference>
<dbReference type="InterPro" id="IPR036291">
    <property type="entry name" value="NAD(P)-bd_dom_sf"/>
</dbReference>
<name>A0AAV3TXU4_9ALTE</name>
<dbReference type="GO" id="GO:0050664">
    <property type="term" value="F:oxidoreductase activity, acting on NAD(P)H, oxygen as acceptor"/>
    <property type="evidence" value="ECO:0007669"/>
    <property type="project" value="TreeGrafter"/>
</dbReference>
<reference evidence="5" key="1">
    <citation type="journal article" date="2019" name="Int. J. Syst. Evol. Microbiol.">
        <title>The Global Catalogue of Microorganisms (GCM) 10K type strain sequencing project: providing services to taxonomists for standard genome sequencing and annotation.</title>
        <authorList>
            <consortium name="The Broad Institute Genomics Platform"/>
            <consortium name="The Broad Institute Genome Sequencing Center for Infectious Disease"/>
            <person name="Wu L."/>
            <person name="Ma J."/>
        </authorList>
    </citation>
    <scope>NUCLEOTIDE SEQUENCE [LARGE SCALE GENOMIC DNA]</scope>
    <source>
        <strain evidence="5">JCM 19134</strain>
    </source>
</reference>
<dbReference type="InterPro" id="IPR020904">
    <property type="entry name" value="Sc_DH/Rdtase_CS"/>
</dbReference>
<dbReference type="PANTHER" id="PTHR43008:SF4">
    <property type="entry name" value="CHAIN DEHYDROGENASE, PUTATIVE (AFU_ORTHOLOGUE AFUA_4G08710)-RELATED"/>
    <property type="match status" value="1"/>
</dbReference>
<organism evidence="4 5">
    <name type="scientific">Halioxenophilus aromaticivorans</name>
    <dbReference type="NCBI Taxonomy" id="1306992"/>
    <lineage>
        <taxon>Bacteria</taxon>
        <taxon>Pseudomonadati</taxon>
        <taxon>Pseudomonadota</taxon>
        <taxon>Gammaproteobacteria</taxon>
        <taxon>Alteromonadales</taxon>
        <taxon>Alteromonadaceae</taxon>
        <taxon>Halioxenophilus</taxon>
    </lineage>
</organism>
<feature type="domain" description="Ketoreductase" evidence="3">
    <location>
        <begin position="6"/>
        <end position="190"/>
    </location>
</feature>
<evidence type="ECO:0000256" key="2">
    <source>
        <dbReference type="ARBA" id="ARBA00023002"/>
    </source>
</evidence>
<dbReference type="EMBL" id="BAABLX010000004">
    <property type="protein sequence ID" value="GAA4932609.1"/>
    <property type="molecule type" value="Genomic_DNA"/>
</dbReference>
<dbReference type="PRINTS" id="PR00080">
    <property type="entry name" value="SDRFAMILY"/>
</dbReference>
<dbReference type="SMART" id="SM00822">
    <property type="entry name" value="PKS_KR"/>
    <property type="match status" value="1"/>
</dbReference>
<keyword evidence="2" id="KW-0560">Oxidoreductase</keyword>
<dbReference type="PANTHER" id="PTHR43008">
    <property type="entry name" value="BENZIL REDUCTASE"/>
    <property type="match status" value="1"/>
</dbReference>
<keyword evidence="5" id="KW-1185">Reference proteome</keyword>
<gene>
    <name evidence="4" type="ORF">GCM10025791_06510</name>
</gene>
<dbReference type="Proteomes" id="UP001409585">
    <property type="component" value="Unassembled WGS sequence"/>
</dbReference>
<dbReference type="Pfam" id="PF13561">
    <property type="entry name" value="adh_short_C2"/>
    <property type="match status" value="1"/>
</dbReference>
<evidence type="ECO:0000313" key="4">
    <source>
        <dbReference type="EMBL" id="GAA4932609.1"/>
    </source>
</evidence>
<evidence type="ECO:0000259" key="3">
    <source>
        <dbReference type="SMART" id="SM00822"/>
    </source>
</evidence>
<sequence>MILKDKNIVVTGAARGLGLSMAQYLAELGANLVLTDIETREVSKVADDLSAQYGKEVHAFSHDVADVDSWTQIVEAVGCFWIHLDGLVNNAGIMPHVPFPETTLDLFRKTQQINVESVFIGVQAFLPLLKVAGEGGQAASVVNISSMFGQVAGPMHSAYCTSKGAVRLLTKSLAVELPKLGYNIRCNSVHPGVMDTGVSLSALQTLVDMKLFDSIEQASEHYSNVIPMGRPGCGTEIAAGVAFLLSSESSLMTGSELTLDGGYTAI</sequence>
<evidence type="ECO:0000256" key="1">
    <source>
        <dbReference type="ARBA" id="ARBA00006484"/>
    </source>
</evidence>
<dbReference type="AlphaFoldDB" id="A0AAV3TXU4"/>